<evidence type="ECO:0000313" key="3">
    <source>
        <dbReference type="Proteomes" id="UP000287166"/>
    </source>
</evidence>
<accession>A0A401GKN2</accession>
<sequence length="122" mass="13363">MRNKGGGAWNHLDVNADGAQNFAIESADSEDTGDNSAMVNMVSMTRQHEVATDTPDGELHRTQQGQAISARKVYHLPAQAFLLTDLGEVIWVRLQCQNSFLDPPSVDFQLQPPSEEQAGARI</sequence>
<dbReference type="EMBL" id="BFAD01000004">
    <property type="protein sequence ID" value="GBE82731.1"/>
    <property type="molecule type" value="Genomic_DNA"/>
</dbReference>
<dbReference type="GeneID" id="38779648"/>
<protein>
    <submittedName>
        <fullName evidence="2">Uncharacterized protein</fullName>
    </submittedName>
</protein>
<keyword evidence="3" id="KW-1185">Reference proteome</keyword>
<organism evidence="2 3">
    <name type="scientific">Sparassis crispa</name>
    <dbReference type="NCBI Taxonomy" id="139825"/>
    <lineage>
        <taxon>Eukaryota</taxon>
        <taxon>Fungi</taxon>
        <taxon>Dikarya</taxon>
        <taxon>Basidiomycota</taxon>
        <taxon>Agaricomycotina</taxon>
        <taxon>Agaricomycetes</taxon>
        <taxon>Polyporales</taxon>
        <taxon>Sparassidaceae</taxon>
        <taxon>Sparassis</taxon>
    </lineage>
</organism>
<proteinExistence type="predicted"/>
<reference evidence="2 3" key="1">
    <citation type="journal article" date="2018" name="Sci. Rep.">
        <title>Genome sequence of the cauliflower mushroom Sparassis crispa (Hanabiratake) and its association with beneficial usage.</title>
        <authorList>
            <person name="Kiyama R."/>
            <person name="Furutani Y."/>
            <person name="Kawaguchi K."/>
            <person name="Nakanishi T."/>
        </authorList>
    </citation>
    <scope>NUCLEOTIDE SEQUENCE [LARGE SCALE GENOMIC DNA]</scope>
</reference>
<dbReference type="Proteomes" id="UP000287166">
    <property type="component" value="Unassembled WGS sequence"/>
</dbReference>
<name>A0A401GKN2_9APHY</name>
<evidence type="ECO:0000313" key="2">
    <source>
        <dbReference type="EMBL" id="GBE82731.1"/>
    </source>
</evidence>
<evidence type="ECO:0000256" key="1">
    <source>
        <dbReference type="SAM" id="MobiDB-lite"/>
    </source>
</evidence>
<dbReference type="InParanoid" id="A0A401GKN2"/>
<comment type="caution">
    <text evidence="2">The sequence shown here is derived from an EMBL/GenBank/DDBJ whole genome shotgun (WGS) entry which is preliminary data.</text>
</comment>
<feature type="region of interest" description="Disordered" evidence="1">
    <location>
        <begin position="103"/>
        <end position="122"/>
    </location>
</feature>
<dbReference type="RefSeq" id="XP_027613644.1">
    <property type="nucleotide sequence ID" value="XM_027757843.1"/>
</dbReference>
<gene>
    <name evidence="2" type="ORF">SCP_0411160</name>
</gene>
<dbReference type="AlphaFoldDB" id="A0A401GKN2"/>